<evidence type="ECO:0000256" key="2">
    <source>
        <dbReference type="ARBA" id="ARBA00022980"/>
    </source>
</evidence>
<evidence type="ECO:0000256" key="6">
    <source>
        <dbReference type="SAM" id="MobiDB-lite"/>
    </source>
</evidence>
<reference evidence="8" key="1">
    <citation type="submission" date="2022-01" db="UniProtKB">
        <authorList>
            <consortium name="EnsemblMetazoa"/>
        </authorList>
    </citation>
    <scope>IDENTIFICATION</scope>
</reference>
<feature type="domain" description="Large ribosomal subunit protein eL14" evidence="7">
    <location>
        <begin position="46"/>
        <end position="120"/>
    </location>
</feature>
<keyword evidence="3" id="KW-0687">Ribonucleoprotein</keyword>
<evidence type="ECO:0000256" key="1">
    <source>
        <dbReference type="ARBA" id="ARBA00006592"/>
    </source>
</evidence>
<name>A0A8I6RKT0_CIMLE</name>
<feature type="compositionally biased region" description="Basic residues" evidence="6">
    <location>
        <begin position="151"/>
        <end position="160"/>
    </location>
</feature>
<dbReference type="PANTHER" id="PTHR11127:SF2">
    <property type="entry name" value="LARGE RIBOSOMAL SUBUNIT PROTEIN EL14"/>
    <property type="match status" value="1"/>
</dbReference>
<dbReference type="InterPro" id="IPR002784">
    <property type="entry name" value="Ribosomal_eL14_dom"/>
</dbReference>
<dbReference type="RefSeq" id="XP_014243928.1">
    <property type="nucleotide sequence ID" value="XM_014388442.2"/>
</dbReference>
<evidence type="ECO:0000256" key="4">
    <source>
        <dbReference type="ARBA" id="ARBA00035215"/>
    </source>
</evidence>
<dbReference type="GO" id="GO:0042273">
    <property type="term" value="P:ribosomal large subunit biogenesis"/>
    <property type="evidence" value="ECO:0007669"/>
    <property type="project" value="TreeGrafter"/>
</dbReference>
<keyword evidence="9" id="KW-1185">Reference proteome</keyword>
<evidence type="ECO:0000259" key="7">
    <source>
        <dbReference type="Pfam" id="PF01929"/>
    </source>
</evidence>
<dbReference type="CTD" id="9045"/>
<proteinExistence type="inferred from homology"/>
<sequence length="160" mass="18371">MPFQRFVETGRVAYIADGPFKGRLCCIVDVINQTKALVDGPETGVPRQGIRLNQLHLTKFRLRYGFTASTREVRKKWKEANMDEKWANSSWSKKVEAKKKRKELTDFDRFKLDNARKVRNKMRTSAFLFLKRKAKSANKPASAKKPEAKKAAPKKAAKAK</sequence>
<dbReference type="InterPro" id="IPR008991">
    <property type="entry name" value="Translation_prot_SH3-like_sf"/>
</dbReference>
<comment type="similarity">
    <text evidence="1">Belongs to the eukaryotic ribosomal protein eL14 family.</text>
</comment>
<dbReference type="OMA" id="ANWRFVE"/>
<dbReference type="Gene3D" id="2.30.30.30">
    <property type="match status" value="1"/>
</dbReference>
<evidence type="ECO:0000256" key="5">
    <source>
        <dbReference type="ARBA" id="ARBA00035318"/>
    </source>
</evidence>
<dbReference type="KEGG" id="clec:106663544"/>
<keyword evidence="2" id="KW-0689">Ribosomal protein</keyword>
<dbReference type="InterPro" id="IPR039660">
    <property type="entry name" value="Ribosomal_eL14"/>
</dbReference>
<dbReference type="OrthoDB" id="1875589at2759"/>
<evidence type="ECO:0000256" key="3">
    <source>
        <dbReference type="ARBA" id="ARBA00023274"/>
    </source>
</evidence>
<feature type="region of interest" description="Disordered" evidence="6">
    <location>
        <begin position="129"/>
        <end position="160"/>
    </location>
</feature>
<dbReference type="GO" id="GO:0022625">
    <property type="term" value="C:cytosolic large ribosomal subunit"/>
    <property type="evidence" value="ECO:0007669"/>
    <property type="project" value="TreeGrafter"/>
</dbReference>
<dbReference type="GO" id="GO:0003735">
    <property type="term" value="F:structural constituent of ribosome"/>
    <property type="evidence" value="ECO:0007669"/>
    <property type="project" value="InterPro"/>
</dbReference>
<evidence type="ECO:0000313" key="9">
    <source>
        <dbReference type="Proteomes" id="UP000494040"/>
    </source>
</evidence>
<dbReference type="InterPro" id="IPR014722">
    <property type="entry name" value="Rib_uL2_dom2"/>
</dbReference>
<accession>A0A8I6RKT0</accession>
<dbReference type="Proteomes" id="UP000494040">
    <property type="component" value="Unassembled WGS sequence"/>
</dbReference>
<dbReference type="CDD" id="cd23702">
    <property type="entry name" value="eL14"/>
    <property type="match status" value="1"/>
</dbReference>
<dbReference type="AlphaFoldDB" id="A0A8I6RKT0"/>
<dbReference type="GO" id="GO:0003723">
    <property type="term" value="F:RNA binding"/>
    <property type="evidence" value="ECO:0007669"/>
    <property type="project" value="InterPro"/>
</dbReference>
<protein>
    <recommendedName>
        <fullName evidence="4">Large ribosomal subunit protein eL14</fullName>
    </recommendedName>
    <alternativeName>
        <fullName evidence="5">60S ribosomal protein L14</fullName>
    </alternativeName>
</protein>
<dbReference type="Pfam" id="PF01929">
    <property type="entry name" value="Ribosomal_L14e"/>
    <property type="match status" value="1"/>
</dbReference>
<dbReference type="Gene3D" id="6.10.250.2270">
    <property type="match status" value="1"/>
</dbReference>
<dbReference type="PANTHER" id="PTHR11127">
    <property type="entry name" value="60S RIBOSOMAL PROTEIN L14"/>
    <property type="match status" value="1"/>
</dbReference>
<organism evidence="8 9">
    <name type="scientific">Cimex lectularius</name>
    <name type="common">Bed bug</name>
    <name type="synonym">Acanthia lectularia</name>
    <dbReference type="NCBI Taxonomy" id="79782"/>
    <lineage>
        <taxon>Eukaryota</taxon>
        <taxon>Metazoa</taxon>
        <taxon>Ecdysozoa</taxon>
        <taxon>Arthropoda</taxon>
        <taxon>Hexapoda</taxon>
        <taxon>Insecta</taxon>
        <taxon>Pterygota</taxon>
        <taxon>Neoptera</taxon>
        <taxon>Paraneoptera</taxon>
        <taxon>Hemiptera</taxon>
        <taxon>Heteroptera</taxon>
        <taxon>Panheteroptera</taxon>
        <taxon>Cimicomorpha</taxon>
        <taxon>Cimicidae</taxon>
        <taxon>Cimex</taxon>
    </lineage>
</organism>
<dbReference type="EnsemblMetazoa" id="XM_014388442.2">
    <property type="protein sequence ID" value="XP_014243928.1"/>
    <property type="gene ID" value="LOC106663544"/>
</dbReference>
<dbReference type="GeneID" id="106663544"/>
<dbReference type="GO" id="GO:0006412">
    <property type="term" value="P:translation"/>
    <property type="evidence" value="ECO:0007669"/>
    <property type="project" value="InterPro"/>
</dbReference>
<dbReference type="SUPFAM" id="SSF50104">
    <property type="entry name" value="Translation proteins SH3-like domain"/>
    <property type="match status" value="1"/>
</dbReference>
<evidence type="ECO:0000313" key="8">
    <source>
        <dbReference type="EnsemblMetazoa" id="XP_014243928.1"/>
    </source>
</evidence>